<evidence type="ECO:0000313" key="5">
    <source>
        <dbReference type="Proteomes" id="UP001407405"/>
    </source>
</evidence>
<evidence type="ECO:0000256" key="2">
    <source>
        <dbReference type="ARBA" id="ARBA00022840"/>
    </source>
</evidence>
<feature type="domain" description="ABC transporter" evidence="3">
    <location>
        <begin position="247"/>
        <end position="480"/>
    </location>
</feature>
<keyword evidence="1" id="KW-0547">Nucleotide-binding</keyword>
<dbReference type="PROSITE" id="PS50893">
    <property type="entry name" value="ABC_TRANSPORTER_2"/>
    <property type="match status" value="2"/>
</dbReference>
<feature type="domain" description="ABC transporter" evidence="3">
    <location>
        <begin position="7"/>
        <end position="242"/>
    </location>
</feature>
<dbReference type="InterPro" id="IPR027417">
    <property type="entry name" value="P-loop_NTPase"/>
</dbReference>
<dbReference type="Proteomes" id="UP001407405">
    <property type="component" value="Unassembled WGS sequence"/>
</dbReference>
<dbReference type="Pfam" id="PF00005">
    <property type="entry name" value="ABC_tran"/>
    <property type="match status" value="1"/>
</dbReference>
<comment type="caution">
    <text evidence="4">The sequence shown here is derived from an EMBL/GenBank/DDBJ whole genome shotgun (WGS) entry which is preliminary data.</text>
</comment>
<dbReference type="Gene3D" id="3.40.50.300">
    <property type="entry name" value="P-loop containing nucleotide triphosphate hydrolases"/>
    <property type="match status" value="2"/>
</dbReference>
<dbReference type="EMBL" id="JBCITM010000006">
    <property type="protein sequence ID" value="MEN1760295.1"/>
    <property type="molecule type" value="Genomic_DNA"/>
</dbReference>
<dbReference type="PANTHER" id="PTHR43790:SF8">
    <property type="entry name" value="SUGAR ABC TRANSPORTER ATP-BINDING PROTEIN"/>
    <property type="match status" value="1"/>
</dbReference>
<gene>
    <name evidence="4" type="ORF">AAIG11_07415</name>
</gene>
<dbReference type="PANTHER" id="PTHR43790">
    <property type="entry name" value="CARBOHYDRATE TRANSPORT ATP-BINDING PROTEIN MG119-RELATED"/>
    <property type="match status" value="1"/>
</dbReference>
<dbReference type="InterPro" id="IPR003439">
    <property type="entry name" value="ABC_transporter-like_ATP-bd"/>
</dbReference>
<name>A0ABU9VT24_9CLOT</name>
<evidence type="ECO:0000256" key="1">
    <source>
        <dbReference type="ARBA" id="ARBA00022741"/>
    </source>
</evidence>
<dbReference type="RefSeq" id="WP_343185748.1">
    <property type="nucleotide sequence ID" value="NZ_JBCITM010000006.1"/>
</dbReference>
<dbReference type="InterPro" id="IPR050107">
    <property type="entry name" value="ABC_carbohydrate_import_ATPase"/>
</dbReference>
<dbReference type="SUPFAM" id="SSF52540">
    <property type="entry name" value="P-loop containing nucleoside triphosphate hydrolases"/>
    <property type="match status" value="2"/>
</dbReference>
<evidence type="ECO:0000313" key="4">
    <source>
        <dbReference type="EMBL" id="MEN1760295.1"/>
    </source>
</evidence>
<protein>
    <submittedName>
        <fullName evidence="4">ATP-binding cassette domain-containing protein</fullName>
    </submittedName>
</protein>
<accession>A0ABU9VT24</accession>
<evidence type="ECO:0000259" key="3">
    <source>
        <dbReference type="PROSITE" id="PS50893"/>
    </source>
</evidence>
<sequence>MIKEEILRVENVTSRIDGITYLDNINFHVFKGEIMGLIPLNNHGKKQLIELIAQNKSIKFGRIYFNETLVNYYEHSNMTNNKVYVIDKETKLIESLKVTDNINVLNNQFNEHIIHEKKLQEKTDQLLKEMGVKIRANEYISALSMFEKTIIELIKALITGAQLIILNELASFLSIEELGVFQELMLPYARKGTAFIYIANHHEEAFEICDRVCLLENGSVIKVIDQKDFSVETMQPYIIAFDRHSNTRESKLHQGIFECHHFKTEHLDDISFSVRRGECVTLLDVNNKGIQDIAEILQGSYQPISGEWLLDGQRIDPISVGNLLENKVVFIPENPVKNMLFYHMSYLENLTFLMDYKLKTYVIPKRVLKSIKEEYHLLMGNDIDVKDIRTLDAKSLYQLAYYRVELFNPKVVFIMQPFADADMYLRGSIVKLINMLKNKGSAVIILAVNIADTLTVSDRLLRMENGVFMKNYDKSELSHVR</sequence>
<reference evidence="4 5" key="1">
    <citation type="submission" date="2024-04" db="EMBL/GenBank/DDBJ databases">
        <title>Genome sequencing and metabolic network reconstruction of aminoacids and betaine degradation by Anoxynatronum sibiricum.</title>
        <authorList>
            <person name="Detkova E.N."/>
            <person name="Boltjanskaja Y.V."/>
            <person name="Mardanov A.V."/>
            <person name="Kevbrin V."/>
        </authorList>
    </citation>
    <scope>NUCLEOTIDE SEQUENCE [LARGE SCALE GENOMIC DNA]</scope>
    <source>
        <strain evidence="4 5">Z-7981</strain>
    </source>
</reference>
<dbReference type="GO" id="GO:0005524">
    <property type="term" value="F:ATP binding"/>
    <property type="evidence" value="ECO:0007669"/>
    <property type="project" value="UniProtKB-KW"/>
</dbReference>
<organism evidence="4 5">
    <name type="scientific">Anoxynatronum sibiricum</name>
    <dbReference type="NCBI Taxonomy" id="210623"/>
    <lineage>
        <taxon>Bacteria</taxon>
        <taxon>Bacillati</taxon>
        <taxon>Bacillota</taxon>
        <taxon>Clostridia</taxon>
        <taxon>Eubacteriales</taxon>
        <taxon>Clostridiaceae</taxon>
        <taxon>Anoxynatronum</taxon>
    </lineage>
</organism>
<proteinExistence type="predicted"/>
<keyword evidence="2 4" id="KW-0067">ATP-binding</keyword>
<keyword evidence="5" id="KW-1185">Reference proteome</keyword>